<organism evidence="2 3">
    <name type="scientific">Spizellomyces punctatus (strain DAOM BR117)</name>
    <dbReference type="NCBI Taxonomy" id="645134"/>
    <lineage>
        <taxon>Eukaryota</taxon>
        <taxon>Fungi</taxon>
        <taxon>Fungi incertae sedis</taxon>
        <taxon>Chytridiomycota</taxon>
        <taxon>Chytridiomycota incertae sedis</taxon>
        <taxon>Chytridiomycetes</taxon>
        <taxon>Spizellomycetales</taxon>
        <taxon>Spizellomycetaceae</taxon>
        <taxon>Spizellomyces</taxon>
    </lineage>
</organism>
<dbReference type="OrthoDB" id="291792at2759"/>
<evidence type="ECO:0000313" key="2">
    <source>
        <dbReference type="EMBL" id="KNC98268.1"/>
    </source>
</evidence>
<gene>
    <name evidence="2" type="ORF">SPPG_06666</name>
</gene>
<dbReference type="InterPro" id="IPR026749">
    <property type="entry name" value="Tmem135"/>
</dbReference>
<dbReference type="eggNOG" id="KOG1398">
    <property type="taxonomic scope" value="Eukaryota"/>
</dbReference>
<name>A0A0L0HBY1_SPIPD</name>
<dbReference type="Proteomes" id="UP000053201">
    <property type="component" value="Unassembled WGS sequence"/>
</dbReference>
<dbReference type="GeneID" id="27689956"/>
<dbReference type="InParanoid" id="A0A0L0HBY1"/>
<dbReference type="OMA" id="RMDLALY"/>
<feature type="transmembrane region" description="Helical" evidence="1">
    <location>
        <begin position="200"/>
        <end position="220"/>
    </location>
</feature>
<sequence>MVVRLPSPLREKPTFSAMDLEPINGSVEEGIHRPKGAKDDDDSQENVKIEETVGKYPAPVTPNRWKGVNQIIVHALRGGMRSFLLAYAMRGGVSFLIRLVRVLKGRLSLLAALRAFFSGESRRFALMIGSFSFSWKLINNLLFHFRGRQSKLNGFIAGSIAGLSILFEEKETRMSIAQQFLVRSMQAGYNALKARDVVHFPYGDTALFMVACGSILYAYIMQPGTIPKEYYSWMIKTARMPVPMLNFNRSNYRAWEQSAVKPLVDTKLVTDIITHNREGYHPSAVPRALEYISRNNGTMPIVPCSVLHPTDPSCITYNSKLLGRVMIGIAPVYAALNFVPMVLLKTGKFVKNPGHLTTRGILSTFRSSLFLGVFVFIYMSGICTQRNIATSRLGSLIPYLSRDHKLVYYLLGLLCSTSILIEHKSRRSELAMYVLPKGLQSLWMVLHQRGRMFRVPNFEIYMSSVAMGILMSVYQTEPQRMSSLLFKVMEKIIGRN</sequence>
<dbReference type="AlphaFoldDB" id="A0A0L0HBY1"/>
<dbReference type="PANTHER" id="PTHR12459">
    <property type="entry name" value="TRANSMEMBRANE PROTEIN 135-RELATED"/>
    <property type="match status" value="1"/>
</dbReference>
<dbReference type="EMBL" id="KQ257461">
    <property type="protein sequence ID" value="KNC98268.1"/>
    <property type="molecule type" value="Genomic_DNA"/>
</dbReference>
<evidence type="ECO:0008006" key="4">
    <source>
        <dbReference type="Google" id="ProtNLM"/>
    </source>
</evidence>
<dbReference type="PANTHER" id="PTHR12459:SF15">
    <property type="entry name" value="TRANSMEMBRANE PROTEIN 135"/>
    <property type="match status" value="1"/>
</dbReference>
<accession>A0A0L0HBY1</accession>
<protein>
    <recommendedName>
        <fullName evidence="4">Transmembrane protein 135 N-terminal domain-containing protein</fullName>
    </recommendedName>
</protein>
<feature type="transmembrane region" description="Helical" evidence="1">
    <location>
        <begin position="364"/>
        <end position="385"/>
    </location>
</feature>
<feature type="transmembrane region" description="Helical" evidence="1">
    <location>
        <begin position="325"/>
        <end position="344"/>
    </location>
</feature>
<evidence type="ECO:0000256" key="1">
    <source>
        <dbReference type="SAM" id="Phobius"/>
    </source>
</evidence>
<dbReference type="VEuPathDB" id="FungiDB:SPPG_06666"/>
<proteinExistence type="predicted"/>
<reference evidence="2 3" key="1">
    <citation type="submission" date="2009-08" db="EMBL/GenBank/DDBJ databases">
        <title>The Genome Sequence of Spizellomyces punctatus strain DAOM BR117.</title>
        <authorList>
            <consortium name="The Broad Institute Genome Sequencing Platform"/>
            <person name="Russ C."/>
            <person name="Cuomo C."/>
            <person name="Shea T."/>
            <person name="Young S.K."/>
            <person name="Zeng Q."/>
            <person name="Koehrsen M."/>
            <person name="Haas B."/>
            <person name="Borodovsky M."/>
            <person name="Guigo R."/>
            <person name="Alvarado L."/>
            <person name="Berlin A."/>
            <person name="Bochicchio J."/>
            <person name="Borenstein D."/>
            <person name="Chapman S."/>
            <person name="Chen Z."/>
            <person name="Engels R."/>
            <person name="Freedman E."/>
            <person name="Gellesch M."/>
            <person name="Goldberg J."/>
            <person name="Griggs A."/>
            <person name="Gujja S."/>
            <person name="Heiman D."/>
            <person name="Hepburn T."/>
            <person name="Howarth C."/>
            <person name="Jen D."/>
            <person name="Larson L."/>
            <person name="Lewis B."/>
            <person name="Mehta T."/>
            <person name="Park D."/>
            <person name="Pearson M."/>
            <person name="Roberts A."/>
            <person name="Saif S."/>
            <person name="Shenoy N."/>
            <person name="Sisk P."/>
            <person name="Stolte C."/>
            <person name="Sykes S."/>
            <person name="Thomson T."/>
            <person name="Walk T."/>
            <person name="White J."/>
            <person name="Yandava C."/>
            <person name="Burger G."/>
            <person name="Gray M.W."/>
            <person name="Holland P.W.H."/>
            <person name="King N."/>
            <person name="Lang F.B.F."/>
            <person name="Roger A.J."/>
            <person name="Ruiz-Trillo I."/>
            <person name="Lander E."/>
            <person name="Nusbaum C."/>
        </authorList>
    </citation>
    <scope>NUCLEOTIDE SEQUENCE [LARGE SCALE GENOMIC DNA]</scope>
    <source>
        <strain evidence="2 3">DAOM BR117</strain>
    </source>
</reference>
<evidence type="ECO:0000313" key="3">
    <source>
        <dbReference type="Proteomes" id="UP000053201"/>
    </source>
</evidence>
<keyword evidence="1" id="KW-1133">Transmembrane helix</keyword>
<dbReference type="RefSeq" id="XP_016606308.1">
    <property type="nucleotide sequence ID" value="XM_016754868.1"/>
</dbReference>
<keyword evidence="1" id="KW-0812">Transmembrane</keyword>
<keyword evidence="3" id="KW-1185">Reference proteome</keyword>
<keyword evidence="1" id="KW-0472">Membrane</keyword>